<dbReference type="Proteomes" id="UP000885847">
    <property type="component" value="Unassembled WGS sequence"/>
</dbReference>
<comment type="caution">
    <text evidence="1">The sequence shown here is derived from an EMBL/GenBank/DDBJ whole genome shotgun (WGS) entry which is preliminary data.</text>
</comment>
<feature type="non-terminal residue" evidence="1">
    <location>
        <position position="707"/>
    </location>
</feature>
<accession>A0A7C0ZBF3</accession>
<proteinExistence type="predicted"/>
<name>A0A7C0ZBF3_UNCW3</name>
<reference evidence="1" key="1">
    <citation type="journal article" date="2020" name="mSystems">
        <title>Genome- and Community-Level Interaction Insights into Carbon Utilization and Element Cycling Functions of Hydrothermarchaeota in Hydrothermal Sediment.</title>
        <authorList>
            <person name="Zhou Z."/>
            <person name="Liu Y."/>
            <person name="Xu W."/>
            <person name="Pan J."/>
            <person name="Luo Z.H."/>
            <person name="Li M."/>
        </authorList>
    </citation>
    <scope>NUCLEOTIDE SEQUENCE [LARGE SCALE GENOMIC DNA]</scope>
    <source>
        <strain evidence="1">HyVt-102</strain>
    </source>
</reference>
<evidence type="ECO:0000313" key="1">
    <source>
        <dbReference type="EMBL" id="HDI82191.1"/>
    </source>
</evidence>
<sequence length="707" mass="80169">MLLLILSFSPEFNNYLYYQNITQVYEKYEDFIVRNLYIGNVYLGTDTIIGGGRGADILFINAYRKSIATSFSENLRKQLSSMEGIIPDIELPIKLPGALKQIIGEGGTIKVSGYQTVSLEVTQKVQEGVINGSFLDIKPDEDLNITINGIVGQKIHVDVNYNVKSLDESQNKVRVYYKSNDEDDIIQNINLGDTDKKGRFGITLSGKIANTDFNLQVTRVKSLPEEKTSEFSSQIESLTVFDYDYVKDRFYYIPMGMNDSLVLLRVYYQMPYSVTTIPARTFKVDGSTGDVANFELREEGEEGDYRVRYFQYYYGLQRPFLEIVNPPDPGRMIAIYYVTKDITTGEFDTVGYLTESPTDTSSLLLIKSSNPTPEDTTWYLMMRNVYSFPTSGEGITDFSVDIYRVVPGGEPVNFDENTNTQYIKILGLDQDTVPGIDAEKFVDFQNGYIFFPYAYPFLIPDLAPDTVPAIYRKLYPENDEKNKYFLVIKYKAPLTRFTIGGGKNIVENSEVIIVDGDTLKRDIDYTIDYATGEVKIKDPKRFPPDAKVSYIYQVMPFGGLTFSQDYLTKLETKTRINNRTFLNTSIDFNASSVSDFYPRLGSEPANFLLGKASFKTGLDLDLLLPLISRLPIIGSEKTPVFNLSGNVFLSMPNPSSRGKGYVDDMENTTRSEPFGNTIREWSFSSTPDGENEYLLGEIHWWSVNLME</sequence>
<organism evidence="1">
    <name type="scientific">candidate division WOR-3 bacterium</name>
    <dbReference type="NCBI Taxonomy" id="2052148"/>
    <lineage>
        <taxon>Bacteria</taxon>
        <taxon>Bacteria division WOR-3</taxon>
    </lineage>
</organism>
<protein>
    <submittedName>
        <fullName evidence="1">Uncharacterized protein</fullName>
    </submittedName>
</protein>
<gene>
    <name evidence="1" type="ORF">ENF18_00185</name>
</gene>
<dbReference type="EMBL" id="DQWE01000010">
    <property type="protein sequence ID" value="HDI82191.1"/>
    <property type="molecule type" value="Genomic_DNA"/>
</dbReference>
<dbReference type="AlphaFoldDB" id="A0A7C0ZBF3"/>